<name>A0A674JR60_9SAUR</name>
<reference evidence="2" key="1">
    <citation type="submission" date="2025-08" db="UniProtKB">
        <authorList>
            <consortium name="Ensembl"/>
        </authorList>
    </citation>
    <scope>IDENTIFICATION</scope>
</reference>
<dbReference type="Ensembl" id="ENSTMTT00000023283.1">
    <property type="protein sequence ID" value="ENSTMTP00000022487.1"/>
    <property type="gene ID" value="ENSTMTG00000016443.1"/>
</dbReference>
<evidence type="ECO:0000313" key="2">
    <source>
        <dbReference type="Ensembl" id="ENSTMTP00000022487.1"/>
    </source>
</evidence>
<keyword evidence="3" id="KW-1185">Reference proteome</keyword>
<evidence type="ECO:0008006" key="4">
    <source>
        <dbReference type="Google" id="ProtNLM"/>
    </source>
</evidence>
<feature type="chain" id="PRO_5025414471" description="Cytochrome P450 family 2 subfamily C member 8" evidence="1">
    <location>
        <begin position="25"/>
        <end position="69"/>
    </location>
</feature>
<dbReference type="AlphaFoldDB" id="A0A674JR60"/>
<evidence type="ECO:0000313" key="3">
    <source>
        <dbReference type="Proteomes" id="UP000472274"/>
    </source>
</evidence>
<dbReference type="InParanoid" id="A0A674JR60"/>
<dbReference type="GeneTree" id="ENSGT00940000161670"/>
<proteinExistence type="predicted"/>
<organism evidence="2 3">
    <name type="scientific">Terrapene triunguis</name>
    <name type="common">Three-toed box turtle</name>
    <dbReference type="NCBI Taxonomy" id="2587831"/>
    <lineage>
        <taxon>Eukaryota</taxon>
        <taxon>Metazoa</taxon>
        <taxon>Chordata</taxon>
        <taxon>Craniata</taxon>
        <taxon>Vertebrata</taxon>
        <taxon>Euteleostomi</taxon>
        <taxon>Archelosauria</taxon>
        <taxon>Testudinata</taxon>
        <taxon>Testudines</taxon>
        <taxon>Cryptodira</taxon>
        <taxon>Durocryptodira</taxon>
        <taxon>Testudinoidea</taxon>
        <taxon>Emydidae</taxon>
        <taxon>Terrapene</taxon>
    </lineage>
</organism>
<protein>
    <recommendedName>
        <fullName evidence="4">Cytochrome P450 family 2 subfamily C member 8</fullName>
    </recommendedName>
</protein>
<accession>A0A674JR60</accession>
<evidence type="ECO:0000256" key="1">
    <source>
        <dbReference type="SAM" id="SignalP"/>
    </source>
</evidence>
<reference evidence="2" key="2">
    <citation type="submission" date="2025-09" db="UniProtKB">
        <authorList>
            <consortium name="Ensembl"/>
        </authorList>
    </citation>
    <scope>IDENTIFICATION</scope>
</reference>
<sequence length="69" mass="7426">MLGGAVTIFLALCLSCLLLLSVWKKMHPGGKLPPGPTPLPFLGNLLQLKPDETFKSFMAVRSGPWPVPP</sequence>
<keyword evidence="1" id="KW-0732">Signal</keyword>
<feature type="signal peptide" evidence="1">
    <location>
        <begin position="1"/>
        <end position="24"/>
    </location>
</feature>
<dbReference type="Proteomes" id="UP000472274">
    <property type="component" value="Unplaced"/>
</dbReference>